<comment type="caution">
    <text evidence="1">The sequence shown here is derived from an EMBL/GenBank/DDBJ whole genome shotgun (WGS) entry which is preliminary data.</text>
</comment>
<protein>
    <submittedName>
        <fullName evidence="1">Uncharacterized protein</fullName>
    </submittedName>
</protein>
<dbReference type="Proteomes" id="UP000053176">
    <property type="component" value="Unassembled WGS sequence"/>
</dbReference>
<dbReference type="EMBL" id="LPWA01000103">
    <property type="protein sequence ID" value="KUM26673.1"/>
    <property type="molecule type" value="Genomic_DNA"/>
</dbReference>
<evidence type="ECO:0000313" key="2">
    <source>
        <dbReference type="Proteomes" id="UP000053176"/>
    </source>
</evidence>
<accession>A0A117N3T0</accession>
<organism evidence="1 2">
    <name type="scientific">Rhizobium loti</name>
    <name type="common">Mesorhizobium loti</name>
    <dbReference type="NCBI Taxonomy" id="381"/>
    <lineage>
        <taxon>Bacteria</taxon>
        <taxon>Pseudomonadati</taxon>
        <taxon>Pseudomonadota</taxon>
        <taxon>Alphaproteobacteria</taxon>
        <taxon>Hyphomicrobiales</taxon>
        <taxon>Phyllobacteriaceae</taxon>
        <taxon>Mesorhizobium</taxon>
    </lineage>
</organism>
<proteinExistence type="predicted"/>
<gene>
    <name evidence="1" type="ORF">AU467_20285</name>
</gene>
<dbReference type="AlphaFoldDB" id="A0A117N3T0"/>
<evidence type="ECO:0000313" key="1">
    <source>
        <dbReference type="EMBL" id="KUM26673.1"/>
    </source>
</evidence>
<name>A0A117N3T0_RHILI</name>
<reference evidence="1 2" key="1">
    <citation type="submission" date="2015-12" db="EMBL/GenBank/DDBJ databases">
        <title>Draft genome sequence of Mesorhizobium sp. UFLA 01-765, a multitolerant efficient symbiont and plant-growth promoting strain isolated from Zn-mining soil using Leucaena leucocephala as a trap plant.</title>
        <authorList>
            <person name="Rangel W.M."/>
            <person name="Thijs S."/>
            <person name="Longatti S.M."/>
            <person name="Moreira F.M."/>
            <person name="Weyens N."/>
            <person name="Vangronsveld J."/>
            <person name="Van Hamme J.D."/>
            <person name="Bottos E.M."/>
            <person name="Rineau F."/>
        </authorList>
    </citation>
    <scope>NUCLEOTIDE SEQUENCE [LARGE SCALE GENOMIC DNA]</scope>
    <source>
        <strain evidence="1 2">UFLA 01-765</strain>
    </source>
</reference>
<sequence length="78" mass="8517">MFGTLDFISHDQAVGEMDPFMSAKSIGCVILVVRGPVDRIGLTIMIESDDAFFLDIVRAAGLDPIFQHQHVAKSPSKL</sequence>